<dbReference type="CDD" id="cd04301">
    <property type="entry name" value="NAT_SF"/>
    <property type="match status" value="1"/>
</dbReference>
<evidence type="ECO:0000313" key="2">
    <source>
        <dbReference type="EMBL" id="MPL81701.1"/>
    </source>
</evidence>
<dbReference type="PANTHER" id="PTHR43328:SF1">
    <property type="entry name" value="N-ACETYLTRANSFERASE DOMAIN-CONTAINING PROTEIN"/>
    <property type="match status" value="1"/>
</dbReference>
<evidence type="ECO:0000259" key="1">
    <source>
        <dbReference type="PROSITE" id="PS51186"/>
    </source>
</evidence>
<dbReference type="Pfam" id="PF13302">
    <property type="entry name" value="Acetyltransf_3"/>
    <property type="match status" value="1"/>
</dbReference>
<dbReference type="Gene3D" id="3.40.630.30">
    <property type="match status" value="1"/>
</dbReference>
<comment type="caution">
    <text evidence="2">The sequence shown here is derived from an EMBL/GenBank/DDBJ whole genome shotgun (WGS) entry which is preliminary data.</text>
</comment>
<dbReference type="AlphaFoldDB" id="A0A644US71"/>
<dbReference type="InterPro" id="IPR016181">
    <property type="entry name" value="Acyl_CoA_acyltransferase"/>
</dbReference>
<dbReference type="PROSITE" id="PS51186">
    <property type="entry name" value="GNAT"/>
    <property type="match status" value="1"/>
</dbReference>
<dbReference type="GO" id="GO:0016747">
    <property type="term" value="F:acyltransferase activity, transferring groups other than amino-acyl groups"/>
    <property type="evidence" value="ECO:0007669"/>
    <property type="project" value="InterPro"/>
</dbReference>
<protein>
    <recommendedName>
        <fullName evidence="1">N-acetyltransferase domain-containing protein</fullName>
    </recommendedName>
</protein>
<gene>
    <name evidence="2" type="ORF">SDC9_27630</name>
</gene>
<name>A0A644US71_9ZZZZ</name>
<dbReference type="InterPro" id="IPR000182">
    <property type="entry name" value="GNAT_dom"/>
</dbReference>
<dbReference type="EMBL" id="VSSQ01000153">
    <property type="protein sequence ID" value="MPL81701.1"/>
    <property type="molecule type" value="Genomic_DNA"/>
</dbReference>
<feature type="domain" description="N-acetyltransferase" evidence="1">
    <location>
        <begin position="12"/>
        <end position="167"/>
    </location>
</feature>
<dbReference type="PANTHER" id="PTHR43328">
    <property type="entry name" value="ACETYLTRANSFERASE-RELATED"/>
    <property type="match status" value="1"/>
</dbReference>
<dbReference type="SUPFAM" id="SSF55729">
    <property type="entry name" value="Acyl-CoA N-acyltransferases (Nat)"/>
    <property type="match status" value="1"/>
</dbReference>
<sequence length="171" mass="19696">MQLFTLRKWQLSDLDSLMKHADNRKIVDRLTDQFPHPYTRESGEGFLKMAMAKDPPNVFAIDVEGEAVGCIGIFPQEDIHRLNAEMGYWLSESYWGRGIMTAAIRRMVDYGFTTFDIIRIYARPFGTNLASQRVLEKAGFTCEARFEKVLIKNGELLDEIVYGIRRATHNL</sequence>
<accession>A0A644US71</accession>
<proteinExistence type="predicted"/>
<reference evidence="2" key="1">
    <citation type="submission" date="2019-08" db="EMBL/GenBank/DDBJ databases">
        <authorList>
            <person name="Kucharzyk K."/>
            <person name="Murdoch R.W."/>
            <person name="Higgins S."/>
            <person name="Loffler F."/>
        </authorList>
    </citation>
    <scope>NUCLEOTIDE SEQUENCE</scope>
</reference>
<organism evidence="2">
    <name type="scientific">bioreactor metagenome</name>
    <dbReference type="NCBI Taxonomy" id="1076179"/>
    <lineage>
        <taxon>unclassified sequences</taxon>
        <taxon>metagenomes</taxon>
        <taxon>ecological metagenomes</taxon>
    </lineage>
</organism>